<feature type="transmembrane region" description="Helical" evidence="2">
    <location>
        <begin position="186"/>
        <end position="205"/>
    </location>
</feature>
<keyword evidence="4" id="KW-1185">Reference proteome</keyword>
<proteinExistence type="predicted"/>
<reference evidence="3" key="1">
    <citation type="submission" date="2021-10" db="EMBL/GenBank/DDBJ databases">
        <authorList>
            <person name="Piombo E."/>
        </authorList>
    </citation>
    <scope>NUCLEOTIDE SEQUENCE</scope>
</reference>
<keyword evidence="2" id="KW-0472">Membrane</keyword>
<dbReference type="OrthoDB" id="5131069at2759"/>
<feature type="transmembrane region" description="Helical" evidence="2">
    <location>
        <begin position="57"/>
        <end position="83"/>
    </location>
</feature>
<dbReference type="EMBL" id="CABFOC020000082">
    <property type="protein sequence ID" value="CAH0058335.1"/>
    <property type="molecule type" value="Genomic_DNA"/>
</dbReference>
<keyword evidence="2" id="KW-1133">Transmembrane helix</keyword>
<comment type="caution">
    <text evidence="3">The sequence shown here is derived from an EMBL/GenBank/DDBJ whole genome shotgun (WGS) entry which is preliminary data.</text>
</comment>
<evidence type="ECO:0000256" key="1">
    <source>
        <dbReference type="SAM" id="MobiDB-lite"/>
    </source>
</evidence>
<dbReference type="AlphaFoldDB" id="A0A9N9ZKL8"/>
<name>A0A9N9ZKL8_9HYPO</name>
<evidence type="ECO:0000313" key="4">
    <source>
        <dbReference type="Proteomes" id="UP000775872"/>
    </source>
</evidence>
<sequence>MSSQSTMDVAQHQLFLASFIIGLGAYWVIFPLVEKLMKLAQPEWYEKHKAGELRYKVLFPVLVMLIRTVNGTLVVLPACVMAARETKWELGQTMTTAGHVCVISQVVPWASELLVWYETSTELYLHHVFCTLLYFNTVAMPGLHMIKPLYVHTATQLGDIGLAVNKVMRSLGHRQQTSRVLYLNKLFQMGTVFTIKIPFMFYALGKIVLTPNGMWDLIRASALLFLCGYSIRTQIVSFYYMRVGVQPAKGPVGLLFQRSGVFISRYNLALAASVAAAIVVKVLLYANNLKHPITANEHTRVWIESITSVTALYLLISLSTMLWKRFLNGEQVLSEGYRSVKRGELFLRLGAFLTAVMIHGRNTGNLMARTAGLSSQALSTAIVFTFLGWDLYVRLAIWMSVGEEARGLEQGDESADAKDGKTTSSQKPSRAAADHAIAARQLRMVWVDIAIITAGLFLPNHFTTLEKSYTLFFTHALVQVLDEMMSQYSKGGIRDIMVRGSPYRHFASLKLALAVGQNVLAFAAVCGELRKEREQWILWASLAVALFSRISSYIVIPSSRRDAGAKSSTRTRAPPGPPTLAKRLARVFKTIFTSPEVYSVMVVTAIELFSLMELMKGRQEKPQTTVGFENIRAVLVTPIAVASNLVATTLVMTSIVLPSPSA</sequence>
<feature type="transmembrane region" description="Helical" evidence="2">
    <location>
        <begin position="635"/>
        <end position="657"/>
    </location>
</feature>
<feature type="transmembrane region" description="Helical" evidence="2">
    <location>
        <begin position="597"/>
        <end position="614"/>
    </location>
</feature>
<keyword evidence="2" id="KW-0812">Transmembrane</keyword>
<organism evidence="3 4">
    <name type="scientific">Clonostachys solani</name>
    <dbReference type="NCBI Taxonomy" id="160281"/>
    <lineage>
        <taxon>Eukaryota</taxon>
        <taxon>Fungi</taxon>
        <taxon>Dikarya</taxon>
        <taxon>Ascomycota</taxon>
        <taxon>Pezizomycotina</taxon>
        <taxon>Sordariomycetes</taxon>
        <taxon>Hypocreomycetidae</taxon>
        <taxon>Hypocreales</taxon>
        <taxon>Bionectriaceae</taxon>
        <taxon>Clonostachys</taxon>
    </lineage>
</organism>
<feature type="transmembrane region" description="Helical" evidence="2">
    <location>
        <begin position="266"/>
        <end position="286"/>
    </location>
</feature>
<feature type="transmembrane region" description="Helical" evidence="2">
    <location>
        <begin position="217"/>
        <end position="240"/>
    </location>
</feature>
<feature type="transmembrane region" description="Helical" evidence="2">
    <location>
        <begin position="12"/>
        <end position="33"/>
    </location>
</feature>
<feature type="transmembrane region" description="Helical" evidence="2">
    <location>
        <begin position="306"/>
        <end position="324"/>
    </location>
</feature>
<evidence type="ECO:0000313" key="3">
    <source>
        <dbReference type="EMBL" id="CAH0058335.1"/>
    </source>
</evidence>
<feature type="region of interest" description="Disordered" evidence="1">
    <location>
        <begin position="409"/>
        <end position="431"/>
    </location>
</feature>
<protein>
    <submittedName>
        <fullName evidence="3">Uncharacterized protein</fullName>
    </submittedName>
</protein>
<feature type="transmembrane region" description="Helical" evidence="2">
    <location>
        <begin position="123"/>
        <end position="143"/>
    </location>
</feature>
<dbReference type="Proteomes" id="UP000775872">
    <property type="component" value="Unassembled WGS sequence"/>
</dbReference>
<evidence type="ECO:0000256" key="2">
    <source>
        <dbReference type="SAM" id="Phobius"/>
    </source>
</evidence>
<accession>A0A9N9ZKL8</accession>
<gene>
    <name evidence="3" type="ORF">CSOL1703_00008815</name>
</gene>
<feature type="compositionally biased region" description="Basic and acidic residues" evidence="1">
    <location>
        <begin position="409"/>
        <end position="421"/>
    </location>
</feature>